<dbReference type="GO" id="GO:0005694">
    <property type="term" value="C:chromosome"/>
    <property type="evidence" value="ECO:0007669"/>
    <property type="project" value="TreeGrafter"/>
</dbReference>
<dbReference type="GO" id="GO:0043138">
    <property type="term" value="F:3'-5' DNA helicase activity"/>
    <property type="evidence" value="ECO:0007669"/>
    <property type="project" value="UniProtKB-EC"/>
</dbReference>
<dbReference type="AlphaFoldDB" id="A0A4S8LHF5"/>
<dbReference type="GO" id="GO:0016787">
    <property type="term" value="F:hydrolase activity"/>
    <property type="evidence" value="ECO:0007669"/>
    <property type="project" value="UniProtKB-KW"/>
</dbReference>
<dbReference type="PANTHER" id="PTHR13710">
    <property type="entry name" value="DNA HELICASE RECQ FAMILY MEMBER"/>
    <property type="match status" value="1"/>
</dbReference>
<feature type="domain" description="Helicase ATP-binding" evidence="6">
    <location>
        <begin position="28"/>
        <end position="206"/>
    </location>
</feature>
<gene>
    <name evidence="8" type="ORF">K435DRAFT_584356</name>
</gene>
<dbReference type="Pfam" id="PF00271">
    <property type="entry name" value="Helicase_C"/>
    <property type="match status" value="1"/>
</dbReference>
<name>A0A4S8LHF5_DENBC</name>
<dbReference type="GO" id="GO:0005524">
    <property type="term" value="F:ATP binding"/>
    <property type="evidence" value="ECO:0007669"/>
    <property type="project" value="UniProtKB-KW"/>
</dbReference>
<feature type="non-terminal residue" evidence="8">
    <location>
        <position position="1"/>
    </location>
</feature>
<dbReference type="SMART" id="SM00487">
    <property type="entry name" value="DEXDc"/>
    <property type="match status" value="1"/>
</dbReference>
<dbReference type="EC" id="5.6.2.4" evidence="5"/>
<evidence type="ECO:0000259" key="7">
    <source>
        <dbReference type="PROSITE" id="PS51194"/>
    </source>
</evidence>
<dbReference type="SUPFAM" id="SSF52540">
    <property type="entry name" value="P-loop containing nucleoside triphosphate hydrolases"/>
    <property type="match status" value="1"/>
</dbReference>
<keyword evidence="9" id="KW-1185">Reference proteome</keyword>
<dbReference type="GO" id="GO:0000724">
    <property type="term" value="P:double-strand break repair via homologous recombination"/>
    <property type="evidence" value="ECO:0007669"/>
    <property type="project" value="TreeGrafter"/>
</dbReference>
<protein>
    <recommendedName>
        <fullName evidence="5">DNA 3'-5' helicase</fullName>
        <ecNumber evidence="5">5.6.2.4</ecNumber>
    </recommendedName>
</protein>
<dbReference type="PROSITE" id="PS51192">
    <property type="entry name" value="HELICASE_ATP_BIND_1"/>
    <property type="match status" value="1"/>
</dbReference>
<dbReference type="InterPro" id="IPR014001">
    <property type="entry name" value="Helicase_ATP-bd"/>
</dbReference>
<evidence type="ECO:0000256" key="4">
    <source>
        <dbReference type="ARBA" id="ARBA00034617"/>
    </source>
</evidence>
<dbReference type="Pfam" id="PF00270">
    <property type="entry name" value="DEAD"/>
    <property type="match status" value="1"/>
</dbReference>
<evidence type="ECO:0000259" key="6">
    <source>
        <dbReference type="PROSITE" id="PS51192"/>
    </source>
</evidence>
<keyword evidence="2" id="KW-0547">Nucleotide-binding</keyword>
<dbReference type="InterPro" id="IPR001650">
    <property type="entry name" value="Helicase_C-like"/>
</dbReference>
<dbReference type="SMART" id="SM00490">
    <property type="entry name" value="HELICc"/>
    <property type="match status" value="1"/>
</dbReference>
<evidence type="ECO:0000256" key="3">
    <source>
        <dbReference type="ARBA" id="ARBA00022840"/>
    </source>
</evidence>
<dbReference type="OrthoDB" id="10261556at2759"/>
<evidence type="ECO:0000256" key="2">
    <source>
        <dbReference type="ARBA" id="ARBA00022741"/>
    </source>
</evidence>
<dbReference type="GO" id="GO:0003676">
    <property type="term" value="F:nucleic acid binding"/>
    <property type="evidence" value="ECO:0007669"/>
    <property type="project" value="InterPro"/>
</dbReference>
<dbReference type="PANTHER" id="PTHR13710:SF154">
    <property type="entry name" value="RECQ HELICASE, PUTATIVE (AFU_ORTHOLOGUE AFUA_6G14720)-RELATED"/>
    <property type="match status" value="1"/>
</dbReference>
<dbReference type="PROSITE" id="PS51194">
    <property type="entry name" value="HELICASE_CTER"/>
    <property type="match status" value="1"/>
</dbReference>
<reference evidence="8 9" key="1">
    <citation type="journal article" date="2019" name="Nat. Ecol. Evol.">
        <title>Megaphylogeny resolves global patterns of mushroom evolution.</title>
        <authorList>
            <person name="Varga T."/>
            <person name="Krizsan K."/>
            <person name="Foldi C."/>
            <person name="Dima B."/>
            <person name="Sanchez-Garcia M."/>
            <person name="Sanchez-Ramirez S."/>
            <person name="Szollosi G.J."/>
            <person name="Szarkandi J.G."/>
            <person name="Papp V."/>
            <person name="Albert L."/>
            <person name="Andreopoulos W."/>
            <person name="Angelini C."/>
            <person name="Antonin V."/>
            <person name="Barry K.W."/>
            <person name="Bougher N.L."/>
            <person name="Buchanan P."/>
            <person name="Buyck B."/>
            <person name="Bense V."/>
            <person name="Catcheside P."/>
            <person name="Chovatia M."/>
            <person name="Cooper J."/>
            <person name="Damon W."/>
            <person name="Desjardin D."/>
            <person name="Finy P."/>
            <person name="Geml J."/>
            <person name="Haridas S."/>
            <person name="Hughes K."/>
            <person name="Justo A."/>
            <person name="Karasinski D."/>
            <person name="Kautmanova I."/>
            <person name="Kiss B."/>
            <person name="Kocsube S."/>
            <person name="Kotiranta H."/>
            <person name="LaButti K.M."/>
            <person name="Lechner B.E."/>
            <person name="Liimatainen K."/>
            <person name="Lipzen A."/>
            <person name="Lukacs Z."/>
            <person name="Mihaltcheva S."/>
            <person name="Morgado L.N."/>
            <person name="Niskanen T."/>
            <person name="Noordeloos M.E."/>
            <person name="Ohm R.A."/>
            <person name="Ortiz-Santana B."/>
            <person name="Ovrebo C."/>
            <person name="Racz N."/>
            <person name="Riley R."/>
            <person name="Savchenko A."/>
            <person name="Shiryaev A."/>
            <person name="Soop K."/>
            <person name="Spirin V."/>
            <person name="Szebenyi C."/>
            <person name="Tomsovsky M."/>
            <person name="Tulloss R.E."/>
            <person name="Uehling J."/>
            <person name="Grigoriev I.V."/>
            <person name="Vagvolgyi C."/>
            <person name="Papp T."/>
            <person name="Martin F.M."/>
            <person name="Miettinen O."/>
            <person name="Hibbett D.S."/>
            <person name="Nagy L.G."/>
        </authorList>
    </citation>
    <scope>NUCLEOTIDE SEQUENCE [LARGE SCALE GENOMIC DNA]</scope>
    <source>
        <strain evidence="8 9">CBS 962.96</strain>
    </source>
</reference>
<sequence>TVLSVDAIGDQAEQHFGFRPCMPQLLSAWHQLQGKTVFTIARTGFGKTLTFWTTLLAHTKTKSNGILLIVTPLNILGDKNAREAMERLGLSGINVTGDEAKPEVFKNIAELHYQVIVASPELLVEHEGFRALFSNTEFTSCLINVTFDEAHCIILWSGKDFRPQYKQTHKLRWYIPDKVPYHFVSATLPRNIQDEIMQLFNLQKGDEVVEVRLSNDRPNIHLQVVEMKHSQTQKRDLKRVLRLDGDDRPPKFMVFCNKRKETEDIVKRMWEDLAPQYREKIVWFHSGMSDEFQESRMQMLTEGKIWGIVCTDAAGMGLDVPDIELVVQWGYIDSLCTLAQRLGRGGRSLLCEARGVYLVESQYFDATKAAKAERARKREEAKAQK</sequence>
<dbReference type="GO" id="GO:0005737">
    <property type="term" value="C:cytoplasm"/>
    <property type="evidence" value="ECO:0007669"/>
    <property type="project" value="TreeGrafter"/>
</dbReference>
<feature type="domain" description="Helicase C-terminal" evidence="7">
    <location>
        <begin position="236"/>
        <end position="385"/>
    </location>
</feature>
<dbReference type="Proteomes" id="UP000297245">
    <property type="component" value="Unassembled WGS sequence"/>
</dbReference>
<evidence type="ECO:0000313" key="8">
    <source>
        <dbReference type="EMBL" id="THU88371.1"/>
    </source>
</evidence>
<evidence type="ECO:0000256" key="1">
    <source>
        <dbReference type="ARBA" id="ARBA00005446"/>
    </source>
</evidence>
<keyword evidence="8" id="KW-0378">Hydrolase</keyword>
<keyword evidence="3" id="KW-0067">ATP-binding</keyword>
<dbReference type="EMBL" id="ML179411">
    <property type="protein sequence ID" value="THU88371.1"/>
    <property type="molecule type" value="Genomic_DNA"/>
</dbReference>
<evidence type="ECO:0000313" key="9">
    <source>
        <dbReference type="Proteomes" id="UP000297245"/>
    </source>
</evidence>
<dbReference type="InterPro" id="IPR027417">
    <property type="entry name" value="P-loop_NTPase"/>
</dbReference>
<comment type="similarity">
    <text evidence="1">Belongs to the helicase family. RecQ subfamily.</text>
</comment>
<dbReference type="Gene3D" id="3.40.50.300">
    <property type="entry name" value="P-loop containing nucleotide triphosphate hydrolases"/>
    <property type="match status" value="2"/>
</dbReference>
<comment type="catalytic activity">
    <reaction evidence="4">
        <text>Couples ATP hydrolysis with the unwinding of duplex DNA by translocating in the 3'-5' direction.</text>
        <dbReference type="EC" id="5.6.2.4"/>
    </reaction>
</comment>
<dbReference type="GO" id="GO:0009378">
    <property type="term" value="F:four-way junction helicase activity"/>
    <property type="evidence" value="ECO:0007669"/>
    <property type="project" value="TreeGrafter"/>
</dbReference>
<organism evidence="8 9">
    <name type="scientific">Dendrothele bispora (strain CBS 962.96)</name>
    <dbReference type="NCBI Taxonomy" id="1314807"/>
    <lineage>
        <taxon>Eukaryota</taxon>
        <taxon>Fungi</taxon>
        <taxon>Dikarya</taxon>
        <taxon>Basidiomycota</taxon>
        <taxon>Agaricomycotina</taxon>
        <taxon>Agaricomycetes</taxon>
        <taxon>Agaricomycetidae</taxon>
        <taxon>Agaricales</taxon>
        <taxon>Agaricales incertae sedis</taxon>
        <taxon>Dendrothele</taxon>
    </lineage>
</organism>
<proteinExistence type="inferred from homology"/>
<feature type="non-terminal residue" evidence="8">
    <location>
        <position position="385"/>
    </location>
</feature>
<dbReference type="InterPro" id="IPR011545">
    <property type="entry name" value="DEAD/DEAH_box_helicase_dom"/>
</dbReference>
<accession>A0A4S8LHF5</accession>
<evidence type="ECO:0000256" key="5">
    <source>
        <dbReference type="ARBA" id="ARBA00034808"/>
    </source>
</evidence>